<reference evidence="1 2" key="2">
    <citation type="submission" date="2018-11" db="EMBL/GenBank/DDBJ databases">
        <authorList>
            <consortium name="Pathogen Informatics"/>
        </authorList>
    </citation>
    <scope>NUCLEOTIDE SEQUENCE [LARGE SCALE GENOMIC DNA]</scope>
</reference>
<evidence type="ECO:0000313" key="2">
    <source>
        <dbReference type="Proteomes" id="UP000274429"/>
    </source>
</evidence>
<proteinExistence type="predicted"/>
<evidence type="ECO:0000313" key="3">
    <source>
        <dbReference type="WBParaSite" id="TTAC_0000038301-mRNA-1"/>
    </source>
</evidence>
<dbReference type="WBParaSite" id="TTAC_0000038301-mRNA-1">
    <property type="protein sequence ID" value="TTAC_0000038301-mRNA-1"/>
    <property type="gene ID" value="TTAC_0000038301"/>
</dbReference>
<organism evidence="3">
    <name type="scientific">Hydatigena taeniaeformis</name>
    <name type="common">Feline tapeworm</name>
    <name type="synonym">Taenia taeniaeformis</name>
    <dbReference type="NCBI Taxonomy" id="6205"/>
    <lineage>
        <taxon>Eukaryota</taxon>
        <taxon>Metazoa</taxon>
        <taxon>Spiralia</taxon>
        <taxon>Lophotrochozoa</taxon>
        <taxon>Platyhelminthes</taxon>
        <taxon>Cestoda</taxon>
        <taxon>Eucestoda</taxon>
        <taxon>Cyclophyllidea</taxon>
        <taxon>Taeniidae</taxon>
        <taxon>Hydatigera</taxon>
    </lineage>
</organism>
<keyword evidence="2" id="KW-1185">Reference proteome</keyword>
<dbReference type="AlphaFoldDB" id="A0A0R3WIG0"/>
<dbReference type="EMBL" id="UYWX01000032">
    <property type="protein sequence ID" value="VDM16340.1"/>
    <property type="molecule type" value="Genomic_DNA"/>
</dbReference>
<accession>A0A0R3WIG0</accession>
<dbReference type="Proteomes" id="UP000274429">
    <property type="component" value="Unassembled WGS sequence"/>
</dbReference>
<protein>
    <submittedName>
        <fullName evidence="3">t-SNARE coiled-coil homology domain-containing protein</fullName>
    </submittedName>
</protein>
<name>A0A0R3WIG0_HYDTA</name>
<sequence length="238" mass="27977">MRESIELESAKFMEELDHLRDTQGHLVEEVEHVYTEKVNVKTTQTKELRTKELKRVNFAHVKETGHLCDKTATMERDFTGRTVCMERQVDERREVENLNAYLRDIAKVTVDLKPKHLHPFIVEDLKAVQVGMKSQHDLIKDTFTQMQNRHEHVLHQFEENCQNSTKDLVKMIQEENQRMCRLREDLGLCDDLENMWRERVKDDLLGEVEEGLLTTGIRFQLEETITALYATVSLVKLA</sequence>
<dbReference type="OrthoDB" id="6272699at2759"/>
<reference evidence="3" key="1">
    <citation type="submission" date="2017-02" db="UniProtKB">
        <authorList>
            <consortium name="WormBaseParasite"/>
        </authorList>
    </citation>
    <scope>IDENTIFICATION</scope>
</reference>
<evidence type="ECO:0000313" key="1">
    <source>
        <dbReference type="EMBL" id="VDM16340.1"/>
    </source>
</evidence>
<gene>
    <name evidence="1" type="ORF">TTAC_LOCUS384</name>
</gene>